<gene>
    <name evidence="3" type="ORF">PROFUN_03901</name>
</gene>
<evidence type="ECO:0000313" key="4">
    <source>
        <dbReference type="Proteomes" id="UP000241769"/>
    </source>
</evidence>
<proteinExistence type="predicted"/>
<comment type="caution">
    <text evidence="3">The sequence shown here is derived from an EMBL/GenBank/DDBJ whole genome shotgun (WGS) entry which is preliminary data.</text>
</comment>
<protein>
    <submittedName>
        <fullName evidence="3">PH domain containing protein</fullName>
    </submittedName>
</protein>
<dbReference type="AlphaFoldDB" id="A0A2P6MTN4"/>
<reference evidence="3 4" key="1">
    <citation type="journal article" date="2018" name="Genome Biol. Evol.">
        <title>Multiple Roots of Fruiting Body Formation in Amoebozoa.</title>
        <authorList>
            <person name="Hillmann F."/>
            <person name="Forbes G."/>
            <person name="Novohradska S."/>
            <person name="Ferling I."/>
            <person name="Riege K."/>
            <person name="Groth M."/>
            <person name="Westermann M."/>
            <person name="Marz M."/>
            <person name="Spaller T."/>
            <person name="Winckler T."/>
            <person name="Schaap P."/>
            <person name="Glockner G."/>
        </authorList>
    </citation>
    <scope>NUCLEOTIDE SEQUENCE [LARGE SCALE GENOMIC DNA]</scope>
    <source>
        <strain evidence="3 4">Jena</strain>
    </source>
</reference>
<organism evidence="3 4">
    <name type="scientific">Planoprotostelium fungivorum</name>
    <dbReference type="NCBI Taxonomy" id="1890364"/>
    <lineage>
        <taxon>Eukaryota</taxon>
        <taxon>Amoebozoa</taxon>
        <taxon>Evosea</taxon>
        <taxon>Variosea</taxon>
        <taxon>Cavosteliida</taxon>
        <taxon>Cavosteliaceae</taxon>
        <taxon>Planoprotostelium</taxon>
    </lineage>
</organism>
<feature type="coiled-coil region" evidence="1">
    <location>
        <begin position="286"/>
        <end position="313"/>
    </location>
</feature>
<keyword evidence="4" id="KW-1185">Reference proteome</keyword>
<accession>A0A2P6MTN4</accession>
<name>A0A2P6MTN4_9EUKA</name>
<keyword evidence="1" id="KW-0175">Coiled coil</keyword>
<sequence>MGISTLTTVRILCHLKPQFVRFIGCKLCSLGDLMMSASSLQKVEDKGVNLGDVGHNPPGTIVNMYSLLSDIELKVDFRVLSPLISAGGKCIAESRQKNNHSGHNKNNVSWCKTHASKVISSLPNSHLMANTKESIDAAVRALKDLEELRRKVHELSKWKANQETILVGVREELRSAQEGAARDQKLNEEIQHETIEVRKQIEEAKSQLEELKKTTTEEGSPQSPAVGSEGEESPQLKSPSVDNAAKYRSWNKRVVGNYQDILLQINTERTQITQLQEFKLEHEPKLEEAKGMLREAADARLKLEEDINRMEKELKKK</sequence>
<evidence type="ECO:0000313" key="3">
    <source>
        <dbReference type="EMBL" id="PRP75065.1"/>
    </source>
</evidence>
<evidence type="ECO:0000256" key="2">
    <source>
        <dbReference type="SAM" id="MobiDB-lite"/>
    </source>
</evidence>
<feature type="region of interest" description="Disordered" evidence="2">
    <location>
        <begin position="212"/>
        <end position="244"/>
    </location>
</feature>
<evidence type="ECO:0000256" key="1">
    <source>
        <dbReference type="SAM" id="Coils"/>
    </source>
</evidence>
<dbReference type="Proteomes" id="UP000241769">
    <property type="component" value="Unassembled WGS sequence"/>
</dbReference>
<dbReference type="InParanoid" id="A0A2P6MTN4"/>
<dbReference type="EMBL" id="MDYQ01000419">
    <property type="protein sequence ID" value="PRP75065.1"/>
    <property type="molecule type" value="Genomic_DNA"/>
</dbReference>